<proteinExistence type="predicted"/>
<evidence type="ECO:0000313" key="1">
    <source>
        <dbReference type="EMBL" id="MBO2009597.1"/>
    </source>
</evidence>
<name>A0ABS3QED6_9BACT</name>
<gene>
    <name evidence="1" type="ORF">J4E00_11085</name>
</gene>
<dbReference type="EMBL" id="JAGETZ010000004">
    <property type="protein sequence ID" value="MBO2009597.1"/>
    <property type="molecule type" value="Genomic_DNA"/>
</dbReference>
<organism evidence="1 2">
    <name type="scientific">Hymenobacter negativus</name>
    <dbReference type="NCBI Taxonomy" id="2795026"/>
    <lineage>
        <taxon>Bacteria</taxon>
        <taxon>Pseudomonadati</taxon>
        <taxon>Bacteroidota</taxon>
        <taxon>Cytophagia</taxon>
        <taxon>Cytophagales</taxon>
        <taxon>Hymenobacteraceae</taxon>
        <taxon>Hymenobacter</taxon>
    </lineage>
</organism>
<evidence type="ECO:0000313" key="2">
    <source>
        <dbReference type="Proteomes" id="UP000664369"/>
    </source>
</evidence>
<accession>A0ABS3QED6</accession>
<comment type="caution">
    <text evidence="1">The sequence shown here is derived from an EMBL/GenBank/DDBJ whole genome shotgun (WGS) entry which is preliminary data.</text>
</comment>
<protein>
    <submittedName>
        <fullName evidence="1">Uncharacterized protein</fullName>
    </submittedName>
</protein>
<reference evidence="1 2" key="1">
    <citation type="submission" date="2021-03" db="EMBL/GenBank/DDBJ databases">
        <authorList>
            <person name="Kim M.K."/>
        </authorList>
    </citation>
    <scope>NUCLEOTIDE SEQUENCE [LARGE SCALE GENOMIC DNA]</scope>
    <source>
        <strain evidence="1 2">BT442</strain>
    </source>
</reference>
<dbReference type="Proteomes" id="UP000664369">
    <property type="component" value="Unassembled WGS sequence"/>
</dbReference>
<dbReference type="RefSeq" id="WP_208175222.1">
    <property type="nucleotide sequence ID" value="NZ_JAGETZ010000004.1"/>
</dbReference>
<keyword evidence="2" id="KW-1185">Reference proteome</keyword>
<sequence>MRHLYGANQFSAFVSSRAWLHAGVDGRAEQEIQILQRQLDAFDEPDADEALATDHDWQLILAQAGVIMSLLYCPSHSLN</sequence>